<gene>
    <name evidence="2" type="ORF">LSAA_2109</name>
</gene>
<feature type="compositionally biased region" description="Basic and acidic residues" evidence="1">
    <location>
        <begin position="1"/>
        <end position="11"/>
    </location>
</feature>
<dbReference type="PANTHER" id="PTHR45913:SF19">
    <property type="entry name" value="LOW QUALITY PROTEIN: ZINC FINGER BED DOMAIN-CONTAINING PROTEIN 5-LIKE"/>
    <property type="match status" value="1"/>
</dbReference>
<accession>A0A7R8CB61</accession>
<keyword evidence="3" id="KW-1185">Reference proteome</keyword>
<proteinExistence type="predicted"/>
<reference evidence="2" key="1">
    <citation type="submission" date="2021-02" db="EMBL/GenBank/DDBJ databases">
        <authorList>
            <person name="Bekaert M."/>
        </authorList>
    </citation>
    <scope>NUCLEOTIDE SEQUENCE</scope>
    <source>
        <strain evidence="2">IoA-00</strain>
    </source>
</reference>
<sequence length="152" mass="17454">MDRFVIRKRSSESNPSSSNTSKSRVCYVREVITNESFGTIETVRHLETKHGELVDKPIEYFQRKQRELKLSAQVLNRSTALNDKAQLASYLVAYRVAKEKMSYRVAEKCILPASLDMLCTIFDHKSAEQLRSIPLSSNNTMSRRICDIAKHL</sequence>
<evidence type="ECO:0000313" key="3">
    <source>
        <dbReference type="Proteomes" id="UP000675881"/>
    </source>
</evidence>
<dbReference type="EMBL" id="HG994580">
    <property type="protein sequence ID" value="CAF2756375.1"/>
    <property type="molecule type" value="Genomic_DNA"/>
</dbReference>
<name>A0A7R8CB61_LEPSM</name>
<evidence type="ECO:0000313" key="2">
    <source>
        <dbReference type="EMBL" id="CAF2756375.1"/>
    </source>
</evidence>
<dbReference type="AlphaFoldDB" id="A0A7R8CB61"/>
<feature type="region of interest" description="Disordered" evidence="1">
    <location>
        <begin position="1"/>
        <end position="21"/>
    </location>
</feature>
<feature type="compositionally biased region" description="Low complexity" evidence="1">
    <location>
        <begin position="12"/>
        <end position="21"/>
    </location>
</feature>
<evidence type="ECO:0000256" key="1">
    <source>
        <dbReference type="SAM" id="MobiDB-lite"/>
    </source>
</evidence>
<dbReference type="PANTHER" id="PTHR45913">
    <property type="entry name" value="EPM2A-INTERACTING PROTEIN 1"/>
    <property type="match status" value="1"/>
</dbReference>
<dbReference type="OrthoDB" id="6352767at2759"/>
<organism evidence="2 3">
    <name type="scientific">Lepeophtheirus salmonis</name>
    <name type="common">Salmon louse</name>
    <name type="synonym">Caligus salmonis</name>
    <dbReference type="NCBI Taxonomy" id="72036"/>
    <lineage>
        <taxon>Eukaryota</taxon>
        <taxon>Metazoa</taxon>
        <taxon>Ecdysozoa</taxon>
        <taxon>Arthropoda</taxon>
        <taxon>Crustacea</taxon>
        <taxon>Multicrustacea</taxon>
        <taxon>Hexanauplia</taxon>
        <taxon>Copepoda</taxon>
        <taxon>Siphonostomatoida</taxon>
        <taxon>Caligidae</taxon>
        <taxon>Lepeophtheirus</taxon>
    </lineage>
</organism>
<protein>
    <submittedName>
        <fullName evidence="2">Protein FAM200B,Protein FAM200A</fullName>
    </submittedName>
</protein>
<dbReference type="Proteomes" id="UP000675881">
    <property type="component" value="Chromosome 1"/>
</dbReference>